<dbReference type="NCBIfam" id="TIGR03901">
    <property type="entry name" value="MYXO-CTERM"/>
    <property type="match status" value="1"/>
</dbReference>
<proteinExistence type="predicted"/>
<dbReference type="InterPro" id="IPR024038">
    <property type="entry name" value="MYXO-CTERM"/>
</dbReference>
<reference evidence="3 4" key="1">
    <citation type="submission" date="2019-04" db="EMBL/GenBank/DDBJ databases">
        <authorList>
            <person name="Li Y."/>
            <person name="Wang J."/>
        </authorList>
    </citation>
    <scope>NUCLEOTIDE SEQUENCE [LARGE SCALE GENOMIC DNA]</scope>
    <source>
        <strain evidence="3 4">DSM 14668</strain>
    </source>
</reference>
<feature type="compositionally biased region" description="Low complexity" evidence="1">
    <location>
        <begin position="737"/>
        <end position="746"/>
    </location>
</feature>
<keyword evidence="2" id="KW-0732">Signal</keyword>
<evidence type="ECO:0000256" key="1">
    <source>
        <dbReference type="SAM" id="MobiDB-lite"/>
    </source>
</evidence>
<keyword evidence="4" id="KW-1185">Reference proteome</keyword>
<feature type="compositionally biased region" description="Gly residues" evidence="1">
    <location>
        <begin position="724"/>
        <end position="736"/>
    </location>
</feature>
<dbReference type="OrthoDB" id="7156875at2"/>
<organism evidence="3 4">
    <name type="scientific">Polyangium fumosum</name>
    <dbReference type="NCBI Taxonomy" id="889272"/>
    <lineage>
        <taxon>Bacteria</taxon>
        <taxon>Pseudomonadati</taxon>
        <taxon>Myxococcota</taxon>
        <taxon>Polyangia</taxon>
        <taxon>Polyangiales</taxon>
        <taxon>Polyangiaceae</taxon>
        <taxon>Polyangium</taxon>
    </lineage>
</organism>
<feature type="signal peptide" evidence="2">
    <location>
        <begin position="1"/>
        <end position="18"/>
    </location>
</feature>
<evidence type="ECO:0000256" key="2">
    <source>
        <dbReference type="SAM" id="SignalP"/>
    </source>
</evidence>
<comment type="caution">
    <text evidence="3">The sequence shown here is derived from an EMBL/GenBank/DDBJ whole genome shotgun (WGS) entry which is preliminary data.</text>
</comment>
<evidence type="ECO:0008006" key="5">
    <source>
        <dbReference type="Google" id="ProtNLM"/>
    </source>
</evidence>
<feature type="chain" id="PRO_5020345590" description="MYXO-CTERM domain-containing protein" evidence="2">
    <location>
        <begin position="19"/>
        <end position="778"/>
    </location>
</feature>
<protein>
    <recommendedName>
        <fullName evidence="5">MYXO-CTERM domain-containing protein</fullName>
    </recommendedName>
</protein>
<sequence>MKLSKLLFAGMALCPALALTTVAAREARAEDRTFPAGSLIIPMDQAYQAEGIYQSYGLLFHLLREGVPVHWVIESDKVWHGAACNTAGDLCAWDCAEEGSGVKCPYPTASPDFFAGAQVVWGNPAKGATIKNHGYRGGPFVVDAPHRDKALEIVNAWNDQSLWGQNPWADRATFQVVTVHEATAPFTADSKKELLAAPTIAVFADGNEDIATAYLRAAGIKQSNGAEFPAAKCGAGTCGPGTTNPDLLTVPSVMGNMGTCDAPNQNHKNGALFTPEGLPAYCQIMSMHWNVADRELVQCGGGNCPATPEECAGEPITYHGHEVVAEVRSFLQYPTHFFAECQAVNAYENAVPNPAWPYLDDPGRMGHFLTTTGNPPPCPCNPGPDEGDFQCVVDGCGPGKDCCLPKDIKERGAGFLIAPSPSPIKVLRPDVPYMQFDGFFAPEGGSEPAYNLSTYLGTTYKNDRDVTFITATDGPGKEDVWMSGYMDGTCDVDPPPPPPKFTGDEAPPKSFNPEASCGGKVSYLGGHSYTGKAGQRLFLNALFEADCTSESGQPRMGLSLTGELVVAAKSLPVERGYVVGYKNEGSGPALDAVLRALHAASGLEVVDAKMGTVSAEGGSWALGAVSGTISQPNDPAASGSRDATLKFTQFGEHVLNLDIRYRVGVSNLSSTMNVTIRVLLDTDADGVPDETDPSPNDPASCGDSDMDECDDCKSGTFDPGNDGCGPSGNGGSGSSGGASSDPAGCGCHIGPASTSPALLLAFSLLGLGLGRRTRRRPR</sequence>
<dbReference type="EMBL" id="SSMQ01000013">
    <property type="protein sequence ID" value="TKD08509.1"/>
    <property type="molecule type" value="Genomic_DNA"/>
</dbReference>
<accession>A0A4U1JCW9</accession>
<evidence type="ECO:0000313" key="4">
    <source>
        <dbReference type="Proteomes" id="UP000309215"/>
    </source>
</evidence>
<name>A0A4U1JCW9_9BACT</name>
<dbReference type="Proteomes" id="UP000309215">
    <property type="component" value="Unassembled WGS sequence"/>
</dbReference>
<evidence type="ECO:0000313" key="3">
    <source>
        <dbReference type="EMBL" id="TKD08509.1"/>
    </source>
</evidence>
<gene>
    <name evidence="3" type="ORF">E8A74_14530</name>
</gene>
<dbReference type="AlphaFoldDB" id="A0A4U1JCW9"/>
<feature type="region of interest" description="Disordered" evidence="1">
    <location>
        <begin position="684"/>
        <end position="705"/>
    </location>
</feature>
<feature type="region of interest" description="Disordered" evidence="1">
    <location>
        <begin position="724"/>
        <end position="746"/>
    </location>
</feature>
<dbReference type="RefSeq" id="WP_136929604.1">
    <property type="nucleotide sequence ID" value="NZ_SSMQ01000013.1"/>
</dbReference>